<keyword evidence="10 11" id="KW-0449">Lipoprotein</keyword>
<dbReference type="PANTHER" id="PTHR34933:SF1">
    <property type="entry name" value="FLAGELLAR L-RING PROTEIN"/>
    <property type="match status" value="1"/>
</dbReference>
<evidence type="ECO:0000256" key="11">
    <source>
        <dbReference type="HAMAP-Rule" id="MF_00415"/>
    </source>
</evidence>
<comment type="function">
    <text evidence="1 11">Assembles around the rod to form the L-ring and probably protects the motor/basal body from shearing forces during rotation.</text>
</comment>
<evidence type="ECO:0000256" key="5">
    <source>
        <dbReference type="ARBA" id="ARBA00022729"/>
    </source>
</evidence>
<dbReference type="GO" id="GO:0009427">
    <property type="term" value="C:bacterial-type flagellum basal body, distal rod, L ring"/>
    <property type="evidence" value="ECO:0007669"/>
    <property type="project" value="InterPro"/>
</dbReference>
<keyword evidence="9 11" id="KW-0998">Cell outer membrane</keyword>
<dbReference type="AlphaFoldDB" id="A0A316FKF3"/>
<evidence type="ECO:0000256" key="10">
    <source>
        <dbReference type="ARBA" id="ARBA00023288"/>
    </source>
</evidence>
<keyword evidence="13" id="KW-0282">Flagellum</keyword>
<evidence type="ECO:0000256" key="2">
    <source>
        <dbReference type="ARBA" id="ARBA00004635"/>
    </source>
</evidence>
<evidence type="ECO:0000256" key="9">
    <source>
        <dbReference type="ARBA" id="ARBA00023237"/>
    </source>
</evidence>
<keyword evidence="14" id="KW-1185">Reference proteome</keyword>
<keyword evidence="13" id="KW-0966">Cell projection</keyword>
<name>A0A316FKF3_9GAMM</name>
<evidence type="ECO:0000256" key="7">
    <source>
        <dbReference type="ARBA" id="ARBA00023139"/>
    </source>
</evidence>
<evidence type="ECO:0000256" key="12">
    <source>
        <dbReference type="SAM" id="SignalP"/>
    </source>
</evidence>
<keyword evidence="8 11" id="KW-0975">Bacterial flagellum</keyword>
<dbReference type="PANTHER" id="PTHR34933">
    <property type="entry name" value="FLAGELLAR L-RING PROTEIN"/>
    <property type="match status" value="1"/>
</dbReference>
<dbReference type="NCBIfam" id="NF001304">
    <property type="entry name" value="PRK00249.1-4"/>
    <property type="match status" value="1"/>
</dbReference>
<dbReference type="HAMAP" id="MF_00415">
    <property type="entry name" value="FlgH"/>
    <property type="match status" value="1"/>
</dbReference>
<evidence type="ECO:0000256" key="3">
    <source>
        <dbReference type="ARBA" id="ARBA00006929"/>
    </source>
</evidence>
<dbReference type="GO" id="GO:0003774">
    <property type="term" value="F:cytoskeletal motor activity"/>
    <property type="evidence" value="ECO:0007669"/>
    <property type="project" value="InterPro"/>
</dbReference>
<evidence type="ECO:0000256" key="4">
    <source>
        <dbReference type="ARBA" id="ARBA00011439"/>
    </source>
</evidence>
<organism evidence="13 14">
    <name type="scientific">Pleionea mediterranea</name>
    <dbReference type="NCBI Taxonomy" id="523701"/>
    <lineage>
        <taxon>Bacteria</taxon>
        <taxon>Pseudomonadati</taxon>
        <taxon>Pseudomonadota</taxon>
        <taxon>Gammaproteobacteria</taxon>
        <taxon>Oceanospirillales</taxon>
        <taxon>Pleioneaceae</taxon>
        <taxon>Pleionea</taxon>
    </lineage>
</organism>
<dbReference type="Proteomes" id="UP000245790">
    <property type="component" value="Unassembled WGS sequence"/>
</dbReference>
<reference evidence="13 14" key="1">
    <citation type="submission" date="2018-05" db="EMBL/GenBank/DDBJ databases">
        <title>Genomic Encyclopedia of Type Strains, Phase IV (KMG-IV): sequencing the most valuable type-strain genomes for metagenomic binning, comparative biology and taxonomic classification.</title>
        <authorList>
            <person name="Goeker M."/>
        </authorList>
    </citation>
    <scope>NUCLEOTIDE SEQUENCE [LARGE SCALE GENOMIC DNA]</scope>
    <source>
        <strain evidence="13 14">DSM 25350</strain>
    </source>
</reference>
<keyword evidence="13" id="KW-0969">Cilium</keyword>
<comment type="subcellular location">
    <subcellularLocation>
        <location evidence="11">Cell outer membrane</location>
        <topology evidence="11">Lipid-anchor</topology>
    </subcellularLocation>
    <subcellularLocation>
        <location evidence="11">Bacterial flagellum basal body</location>
    </subcellularLocation>
    <subcellularLocation>
        <location evidence="2">Membrane</location>
        <topology evidence="2">Lipid-anchor</topology>
    </subcellularLocation>
</comment>
<feature type="signal peptide" evidence="12">
    <location>
        <begin position="1"/>
        <end position="20"/>
    </location>
</feature>
<keyword evidence="6 11" id="KW-0472">Membrane</keyword>
<keyword evidence="5 11" id="KW-0732">Signal</keyword>
<evidence type="ECO:0000256" key="6">
    <source>
        <dbReference type="ARBA" id="ARBA00023136"/>
    </source>
</evidence>
<protein>
    <recommendedName>
        <fullName evidence="11">Flagellar L-ring protein</fullName>
    </recommendedName>
    <alternativeName>
        <fullName evidence="11">Basal body L-ring protein</fullName>
    </alternativeName>
</protein>
<keyword evidence="7" id="KW-0564">Palmitate</keyword>
<evidence type="ECO:0000256" key="1">
    <source>
        <dbReference type="ARBA" id="ARBA00002591"/>
    </source>
</evidence>
<proteinExistence type="inferred from homology"/>
<accession>A0A316FKF3</accession>
<feature type="chain" id="PRO_5016443458" description="Flagellar L-ring protein" evidence="12">
    <location>
        <begin position="21"/>
        <end position="229"/>
    </location>
</feature>
<dbReference type="InterPro" id="IPR000527">
    <property type="entry name" value="Flag_Lring"/>
</dbReference>
<dbReference type="RefSeq" id="WP_109763985.1">
    <property type="nucleotide sequence ID" value="NZ_QGGU01000008.1"/>
</dbReference>
<dbReference type="EMBL" id="QGGU01000008">
    <property type="protein sequence ID" value="PWK49184.1"/>
    <property type="molecule type" value="Genomic_DNA"/>
</dbReference>
<dbReference type="PRINTS" id="PR01008">
    <property type="entry name" value="FLGLRINGFLGH"/>
</dbReference>
<dbReference type="PROSITE" id="PS51257">
    <property type="entry name" value="PROKAR_LIPOPROTEIN"/>
    <property type="match status" value="1"/>
</dbReference>
<evidence type="ECO:0000256" key="8">
    <source>
        <dbReference type="ARBA" id="ARBA00023143"/>
    </source>
</evidence>
<dbReference type="OrthoDB" id="9789463at2"/>
<comment type="similarity">
    <text evidence="3 11">Belongs to the FlgH family.</text>
</comment>
<dbReference type="GO" id="GO:0009279">
    <property type="term" value="C:cell outer membrane"/>
    <property type="evidence" value="ECO:0007669"/>
    <property type="project" value="UniProtKB-SubCell"/>
</dbReference>
<dbReference type="GO" id="GO:0071973">
    <property type="term" value="P:bacterial-type flagellum-dependent cell motility"/>
    <property type="evidence" value="ECO:0007669"/>
    <property type="project" value="InterPro"/>
</dbReference>
<sequence>MSRYSLIVLSLLLITGLVGCASFTPPAPDDPYFAPKIPDVPKHQRVSNGSLFSTNSQMLLYEDRKANQVGDIITVILTEVTDASKQADTETKKESDVSLPNPIIGGRNYTFNSGQSSFEMDIGMESEFKGEAESKQSNKLNGTISVTVQNVLPNGNLIVRGEKWITLNQGDEFIRVSGIIRPQDITSDNTAPSSRLANARIQYSGTGAVADANSHGWLARFFNSSWWPF</sequence>
<evidence type="ECO:0000313" key="13">
    <source>
        <dbReference type="EMBL" id="PWK49184.1"/>
    </source>
</evidence>
<evidence type="ECO:0000313" key="14">
    <source>
        <dbReference type="Proteomes" id="UP000245790"/>
    </source>
</evidence>
<dbReference type="Pfam" id="PF02107">
    <property type="entry name" value="FlgH"/>
    <property type="match status" value="1"/>
</dbReference>
<comment type="subunit">
    <text evidence="4 11">The basal body constitutes a major portion of the flagellar organelle and consists of four rings (L,P,S, and M) mounted on a central rod.</text>
</comment>
<gene>
    <name evidence="11" type="primary">flgH</name>
    <name evidence="13" type="ORF">C8D97_10893</name>
</gene>
<comment type="caution">
    <text evidence="13">The sequence shown here is derived from an EMBL/GenBank/DDBJ whole genome shotgun (WGS) entry which is preliminary data.</text>
</comment>